<dbReference type="GO" id="GO:0070475">
    <property type="term" value="P:rRNA base methylation"/>
    <property type="evidence" value="ECO:0007669"/>
    <property type="project" value="TreeGrafter"/>
</dbReference>
<dbReference type="EMBL" id="LSMT01001981">
    <property type="protein sequence ID" value="PFX11713.1"/>
    <property type="molecule type" value="Genomic_DNA"/>
</dbReference>
<protein>
    <submittedName>
        <fullName evidence="5">Ribosomal RNA small subunit methyltransferase H</fullName>
    </submittedName>
</protein>
<sequence length="319" mass="36203">MREGVKMSVPSYAHQPVMLKEVLETLEADKEGLYVDGTFGVGGYTQGILEANPKNHVIAIDRDPEAKVRSQRLKDKYQERFTFCSGCFGEMNTLVEQTLGHGRKVQGICLDLGVSSPQLDQAERGFSFRFEGPLDMRMNPEGSEPTAADVIAEKDEKELADIFWQLGEERYSRKVARKIIEVRKEKEIRTTQQLADIVRSVVSKERRGGSKRSSSIDSATRVFQALRLYVNDELGELERGLKAAEETLDIGGRLVVVSFHSLEDRLVKRFLRERSETKKVVSRYIPQHVEEDKYSPTFITPIRKALKPGEEEINLNPRA</sequence>
<dbReference type="SUPFAM" id="SSF81799">
    <property type="entry name" value="Putative methyltransferase TM0872, insert domain"/>
    <property type="match status" value="1"/>
</dbReference>
<dbReference type="Proteomes" id="UP000225706">
    <property type="component" value="Unassembled WGS sequence"/>
</dbReference>
<dbReference type="GO" id="GO:0071424">
    <property type="term" value="F:rRNA (cytosine-N4-)-methyltransferase activity"/>
    <property type="evidence" value="ECO:0007669"/>
    <property type="project" value="TreeGrafter"/>
</dbReference>
<dbReference type="PIRSF" id="PIRSF004486">
    <property type="entry name" value="MraW"/>
    <property type="match status" value="1"/>
</dbReference>
<dbReference type="AlphaFoldDB" id="A0A2B4R4I1"/>
<dbReference type="STRING" id="50429.A0A2B4R4I1"/>
<comment type="caution">
    <text evidence="5">The sequence shown here is derived from an EMBL/GenBank/DDBJ whole genome shotgun (WGS) entry which is preliminary data.</text>
</comment>
<dbReference type="InterPro" id="IPR002903">
    <property type="entry name" value="RsmH"/>
</dbReference>
<evidence type="ECO:0000256" key="1">
    <source>
        <dbReference type="ARBA" id="ARBA00010396"/>
    </source>
</evidence>
<name>A0A2B4R4I1_STYPI</name>
<keyword evidence="4" id="KW-0949">S-adenosyl-L-methionine</keyword>
<dbReference type="Pfam" id="PF01795">
    <property type="entry name" value="Methyltransf_5"/>
    <property type="match status" value="1"/>
</dbReference>
<dbReference type="HAMAP" id="MF_01007">
    <property type="entry name" value="16SrRNA_methyltr_H"/>
    <property type="match status" value="1"/>
</dbReference>
<dbReference type="Gene3D" id="3.40.50.150">
    <property type="entry name" value="Vaccinia Virus protein VP39"/>
    <property type="match status" value="1"/>
</dbReference>
<keyword evidence="3 5" id="KW-0808">Transferase</keyword>
<reference evidence="6" key="1">
    <citation type="journal article" date="2017" name="bioRxiv">
        <title>Comparative analysis of the genomes of Stylophora pistillata and Acropora digitifera provides evidence for extensive differences between species of corals.</title>
        <authorList>
            <person name="Voolstra C.R."/>
            <person name="Li Y."/>
            <person name="Liew Y.J."/>
            <person name="Baumgarten S."/>
            <person name="Zoccola D."/>
            <person name="Flot J.-F."/>
            <person name="Tambutte S."/>
            <person name="Allemand D."/>
            <person name="Aranda M."/>
        </authorList>
    </citation>
    <scope>NUCLEOTIDE SEQUENCE [LARGE SCALE GENOMIC DNA]</scope>
</reference>
<evidence type="ECO:0000256" key="3">
    <source>
        <dbReference type="ARBA" id="ARBA00022679"/>
    </source>
</evidence>
<dbReference type="OrthoDB" id="16290at2759"/>
<dbReference type="PANTHER" id="PTHR11265">
    <property type="entry name" value="S-ADENOSYL-METHYLTRANSFERASE MRAW"/>
    <property type="match status" value="1"/>
</dbReference>
<dbReference type="SUPFAM" id="SSF53335">
    <property type="entry name" value="S-adenosyl-L-methionine-dependent methyltransferases"/>
    <property type="match status" value="1"/>
</dbReference>
<dbReference type="PANTHER" id="PTHR11265:SF0">
    <property type="entry name" value="12S RRNA N4-METHYLCYTIDINE METHYLTRANSFERASE"/>
    <property type="match status" value="1"/>
</dbReference>
<accession>A0A2B4R4I1</accession>
<evidence type="ECO:0000256" key="2">
    <source>
        <dbReference type="ARBA" id="ARBA00022603"/>
    </source>
</evidence>
<dbReference type="InterPro" id="IPR023397">
    <property type="entry name" value="SAM-dep_MeTrfase_MraW_recog"/>
</dbReference>
<proteinExistence type="inferred from homology"/>
<keyword evidence="2 5" id="KW-0489">Methyltransferase</keyword>
<dbReference type="FunFam" id="1.10.150.170:FF:000003">
    <property type="entry name" value="Ribosomal RNA small subunit methyltransferase H"/>
    <property type="match status" value="1"/>
</dbReference>
<comment type="similarity">
    <text evidence="1">Belongs to the methyltransferase superfamily. RsmH family.</text>
</comment>
<keyword evidence="6" id="KW-1185">Reference proteome</keyword>
<evidence type="ECO:0000313" key="5">
    <source>
        <dbReference type="EMBL" id="PFX11713.1"/>
    </source>
</evidence>
<dbReference type="InterPro" id="IPR029063">
    <property type="entry name" value="SAM-dependent_MTases_sf"/>
</dbReference>
<dbReference type="NCBIfam" id="TIGR00006">
    <property type="entry name" value="16S rRNA (cytosine(1402)-N(4))-methyltransferase RsmH"/>
    <property type="match status" value="1"/>
</dbReference>
<dbReference type="Gene3D" id="1.10.150.170">
    <property type="entry name" value="Putative methyltransferase TM0872, insert domain"/>
    <property type="match status" value="1"/>
</dbReference>
<evidence type="ECO:0000256" key="4">
    <source>
        <dbReference type="ARBA" id="ARBA00022691"/>
    </source>
</evidence>
<feature type="non-terminal residue" evidence="5">
    <location>
        <position position="319"/>
    </location>
</feature>
<evidence type="ECO:0000313" key="6">
    <source>
        <dbReference type="Proteomes" id="UP000225706"/>
    </source>
</evidence>
<gene>
    <name evidence="5" type="primary">rsmH</name>
    <name evidence="5" type="ORF">AWC38_SpisGene24457</name>
</gene>
<organism evidence="5 6">
    <name type="scientific">Stylophora pistillata</name>
    <name type="common">Smooth cauliflower coral</name>
    <dbReference type="NCBI Taxonomy" id="50429"/>
    <lineage>
        <taxon>Eukaryota</taxon>
        <taxon>Metazoa</taxon>
        <taxon>Cnidaria</taxon>
        <taxon>Anthozoa</taxon>
        <taxon>Hexacorallia</taxon>
        <taxon>Scleractinia</taxon>
        <taxon>Astrocoeniina</taxon>
        <taxon>Pocilloporidae</taxon>
        <taxon>Stylophora</taxon>
    </lineage>
</organism>